<dbReference type="InterPro" id="IPR050063">
    <property type="entry name" value="Ribosomal_protein_uL29"/>
</dbReference>
<dbReference type="Proteomes" id="UP000067626">
    <property type="component" value="Chromosome"/>
</dbReference>
<keyword evidence="2 5" id="KW-0689">Ribosomal protein</keyword>
<dbReference type="OrthoDB" id="9815192at2"/>
<keyword evidence="7" id="KW-1185">Reference proteome</keyword>
<sequence length="75" mass="8589">MKAKDLRERTTEHLVELERTLAGEVFQSRFKNFTNRLNDTASIRKARRDLARVKTILTERAGISEGQTQAAEDKA</sequence>
<dbReference type="GO" id="GO:0006412">
    <property type="term" value="P:translation"/>
    <property type="evidence" value="ECO:0007669"/>
    <property type="project" value="UniProtKB-UniRule"/>
</dbReference>
<dbReference type="CDD" id="cd00427">
    <property type="entry name" value="Ribosomal_L29_HIP"/>
    <property type="match status" value="1"/>
</dbReference>
<evidence type="ECO:0000313" key="6">
    <source>
        <dbReference type="EMBL" id="AKT36626.1"/>
    </source>
</evidence>
<dbReference type="InterPro" id="IPR036049">
    <property type="entry name" value="Ribosomal_uL29_sf"/>
</dbReference>
<dbReference type="PANTHER" id="PTHR10916:SF0">
    <property type="entry name" value="LARGE RIBOSOMAL SUBUNIT PROTEIN UL29C"/>
    <property type="match status" value="1"/>
</dbReference>
<evidence type="ECO:0000256" key="3">
    <source>
        <dbReference type="ARBA" id="ARBA00023274"/>
    </source>
</evidence>
<dbReference type="Gene3D" id="1.10.287.310">
    <property type="match status" value="1"/>
</dbReference>
<dbReference type="SUPFAM" id="SSF46561">
    <property type="entry name" value="Ribosomal protein L29 (L29p)"/>
    <property type="match status" value="1"/>
</dbReference>
<dbReference type="PANTHER" id="PTHR10916">
    <property type="entry name" value="60S RIBOSOMAL PROTEIN L35/50S RIBOSOMAL PROTEIN L29"/>
    <property type="match status" value="1"/>
</dbReference>
<dbReference type="KEGG" id="ccro:CMC5_007460"/>
<dbReference type="RefSeq" id="WP_050429123.1">
    <property type="nucleotide sequence ID" value="NZ_CP012159.1"/>
</dbReference>
<name>A0A0K1E6Y0_CHOCO</name>
<dbReference type="GO" id="GO:0022625">
    <property type="term" value="C:cytosolic large ribosomal subunit"/>
    <property type="evidence" value="ECO:0007669"/>
    <property type="project" value="TreeGrafter"/>
</dbReference>
<reference evidence="6 7" key="1">
    <citation type="submission" date="2015-07" db="EMBL/GenBank/DDBJ databases">
        <title>Genome analysis of myxobacterium Chondromyces crocatus Cm c5 reveals a high potential for natural compound synthesis and the genetic basis for the loss of fruiting body formation.</title>
        <authorList>
            <person name="Zaburannyi N."/>
            <person name="Bunk B."/>
            <person name="Maier J."/>
            <person name="Overmann J."/>
            <person name="Mueller R."/>
        </authorList>
    </citation>
    <scope>NUCLEOTIDE SEQUENCE [LARGE SCALE GENOMIC DNA]</scope>
    <source>
        <strain evidence="6 7">Cm c5</strain>
    </source>
</reference>
<gene>
    <name evidence="5 6" type="primary">rpmC</name>
    <name evidence="6" type="ORF">CMC5_007460</name>
</gene>
<evidence type="ECO:0000313" key="7">
    <source>
        <dbReference type="Proteomes" id="UP000067626"/>
    </source>
</evidence>
<organism evidence="6 7">
    <name type="scientific">Chondromyces crocatus</name>
    <dbReference type="NCBI Taxonomy" id="52"/>
    <lineage>
        <taxon>Bacteria</taxon>
        <taxon>Pseudomonadati</taxon>
        <taxon>Myxococcota</taxon>
        <taxon>Polyangia</taxon>
        <taxon>Polyangiales</taxon>
        <taxon>Polyangiaceae</taxon>
        <taxon>Chondromyces</taxon>
    </lineage>
</organism>
<dbReference type="NCBIfam" id="TIGR00012">
    <property type="entry name" value="L29"/>
    <property type="match status" value="1"/>
</dbReference>
<evidence type="ECO:0000256" key="5">
    <source>
        <dbReference type="HAMAP-Rule" id="MF_00374"/>
    </source>
</evidence>
<evidence type="ECO:0000256" key="1">
    <source>
        <dbReference type="ARBA" id="ARBA00009254"/>
    </source>
</evidence>
<dbReference type="EMBL" id="CP012159">
    <property type="protein sequence ID" value="AKT36626.1"/>
    <property type="molecule type" value="Genomic_DNA"/>
</dbReference>
<dbReference type="HAMAP" id="MF_00374">
    <property type="entry name" value="Ribosomal_uL29"/>
    <property type="match status" value="1"/>
</dbReference>
<keyword evidence="3 5" id="KW-0687">Ribonucleoprotein</keyword>
<proteinExistence type="inferred from homology"/>
<evidence type="ECO:0000256" key="4">
    <source>
        <dbReference type="ARBA" id="ARBA00035204"/>
    </source>
</evidence>
<dbReference type="GO" id="GO:0003735">
    <property type="term" value="F:structural constituent of ribosome"/>
    <property type="evidence" value="ECO:0007669"/>
    <property type="project" value="InterPro"/>
</dbReference>
<protein>
    <recommendedName>
        <fullName evidence="4 5">Large ribosomal subunit protein uL29</fullName>
    </recommendedName>
</protein>
<comment type="similarity">
    <text evidence="1 5">Belongs to the universal ribosomal protein uL29 family.</text>
</comment>
<dbReference type="STRING" id="52.CMC5_007460"/>
<dbReference type="InterPro" id="IPR001854">
    <property type="entry name" value="Ribosomal_uL29"/>
</dbReference>
<dbReference type="AlphaFoldDB" id="A0A0K1E6Y0"/>
<evidence type="ECO:0000256" key="2">
    <source>
        <dbReference type="ARBA" id="ARBA00022980"/>
    </source>
</evidence>
<dbReference type="Pfam" id="PF00831">
    <property type="entry name" value="Ribosomal_L29"/>
    <property type="match status" value="1"/>
</dbReference>
<accession>A0A0K1E6Y0</accession>